<dbReference type="Gene3D" id="2.40.128.130">
    <property type="entry name" value="Autotransporter beta-domain"/>
    <property type="match status" value="1"/>
</dbReference>
<dbReference type="InterPro" id="IPR005546">
    <property type="entry name" value="Autotransporte_beta"/>
</dbReference>
<dbReference type="AlphaFoldDB" id="A0A6L6YGG6"/>
<sequence length="928" mass="100175">MSGDDFCNPLSAKEKGMRIKVNLYIRRIQMRIRKVPLILLLTIGAATSAFGGQFDSMYAVQSRLSSTDLLQVWKDKFPGLYEKIIDASNQAHDTGNYYLTGIQTPVAWSVTASNDVVVNSINAGYFVNLRGPDYQPLFPGLTASNQGVTVDAGNDLIVMPNATSVGGFGYGISADSGTEVNVTAGNRIILMTAADKGNYVHFDGTSIFSGESAKVNLNASEIYIYGSVIQNPYSLVDLSATKGVYLVTPTNGEVLGDETVNLMLADMEIDAPTVLLERTVSLGMLLFGSNHPSNLFIGMDNSEGIETQDVYFSKNVTVETQSKLRVNASSSVIFAKKLSLLTSGDAVIISKQIGINNLFLGNIGATGTFNVIGDGSMFVKETASVGSNSKLNVNLGEGAGLSASFNTNDKGSTVINLEKGAYWYSPRSSTISQLSLQSGSFVDLGPMNEQMTITTKRLTGDQGIFRLVSGSRGSIHITESSEGNHQVLLASSGKSIQDTGYMYHIVAADSSPSGQDNATLSLANKGVVDIGPYEYKFGLKQYGDKSTRDWVITSQVSERPEPDLPAMPDSPNLPTPGVPGESGSTSNNPALIPKPDLKPLPFDPSNPPIVPSEEVKPIGLSASAKMVLAGVNSGAQVIQYLGSLDDMRARMGEVRDGADAGPYVLYRYDRSRLNSYPSISSRVRFSTYSLGLDSKVTPNWIVGGSVVFTDGDIKLSDGFGSKTDSNSAGIKLYSTWYNTAGTYADTVLTFNHYSTRIHAEMRDELSSHANYSNIGIGLSQEVGHRFIFPTSSETHEWFVEPQAQLSYYFMDGKRFAMSNGMSVKLRSNNSLNGRLGVVAGQKFSGKEGKSAGQLYVRAGVDHEFLGKTKMDMNEFSFEDRSIGTRVYYGLGGEAVVNKSFKVFGQVNREHGSRMKTDFQFKAGLKYIF</sequence>
<dbReference type="Pfam" id="PF03797">
    <property type="entry name" value="Autotransporter"/>
    <property type="match status" value="1"/>
</dbReference>
<organism evidence="4 5">
    <name type="scientific">Parasutterella muris</name>
    <dbReference type="NCBI Taxonomy" id="2565572"/>
    <lineage>
        <taxon>Bacteria</taxon>
        <taxon>Pseudomonadati</taxon>
        <taxon>Pseudomonadota</taxon>
        <taxon>Betaproteobacteria</taxon>
        <taxon>Burkholderiales</taxon>
        <taxon>Sutterellaceae</taxon>
        <taxon>Parasutterella</taxon>
    </lineage>
</organism>
<dbReference type="Pfam" id="PF03212">
    <property type="entry name" value="Pertactin"/>
    <property type="match status" value="1"/>
</dbReference>
<comment type="caution">
    <text evidence="4">The sequence shown here is derived from an EMBL/GenBank/DDBJ whole genome shotgun (WGS) entry which is preliminary data.</text>
</comment>
<dbReference type="InterPro" id="IPR006315">
    <property type="entry name" value="OM_autotransptr_brl_dom"/>
</dbReference>
<dbReference type="Proteomes" id="UP000472580">
    <property type="component" value="Unassembled WGS sequence"/>
</dbReference>
<dbReference type="SMART" id="SM00869">
    <property type="entry name" value="Autotransporter"/>
    <property type="match status" value="1"/>
</dbReference>
<evidence type="ECO:0000259" key="3">
    <source>
        <dbReference type="PROSITE" id="PS51208"/>
    </source>
</evidence>
<name>A0A6L6YGG6_9BURK</name>
<dbReference type="PANTHER" id="PTHR35037:SF7">
    <property type="entry name" value="AUTOTRANSPORTER"/>
    <property type="match status" value="1"/>
</dbReference>
<dbReference type="PROSITE" id="PS51208">
    <property type="entry name" value="AUTOTRANSPORTER"/>
    <property type="match status" value="1"/>
</dbReference>
<feature type="region of interest" description="Disordered" evidence="2">
    <location>
        <begin position="557"/>
        <end position="596"/>
    </location>
</feature>
<keyword evidence="1" id="KW-0732">Signal</keyword>
<evidence type="ECO:0000256" key="1">
    <source>
        <dbReference type="ARBA" id="ARBA00022729"/>
    </source>
</evidence>
<reference evidence="4 5" key="1">
    <citation type="submission" date="2019-12" db="EMBL/GenBank/DDBJ databases">
        <title>Microbes associate with the intestines of laboratory mice.</title>
        <authorList>
            <person name="Navarre W."/>
            <person name="Wong E."/>
        </authorList>
    </citation>
    <scope>NUCLEOTIDE SEQUENCE [LARGE SCALE GENOMIC DNA]</scope>
    <source>
        <strain evidence="4 5">NM82_D38</strain>
    </source>
</reference>
<dbReference type="PRINTS" id="PR01484">
    <property type="entry name" value="PRTACTNFAMLY"/>
</dbReference>
<gene>
    <name evidence="4" type="ORF">E5987_06225</name>
</gene>
<dbReference type="PANTHER" id="PTHR35037">
    <property type="entry name" value="C-TERMINAL REGION OF AIDA-LIKE PROTEIN"/>
    <property type="match status" value="1"/>
</dbReference>
<dbReference type="InterPro" id="IPR036709">
    <property type="entry name" value="Autotransporte_beta_dom_sf"/>
</dbReference>
<dbReference type="InterPro" id="IPR003991">
    <property type="entry name" value="Pertactin_virulence_factor"/>
</dbReference>
<proteinExistence type="predicted"/>
<evidence type="ECO:0000313" key="5">
    <source>
        <dbReference type="Proteomes" id="UP000472580"/>
    </source>
</evidence>
<keyword evidence="5" id="KW-1185">Reference proteome</keyword>
<dbReference type="NCBIfam" id="TIGR01414">
    <property type="entry name" value="autotrans_barl"/>
    <property type="match status" value="1"/>
</dbReference>
<dbReference type="InterPro" id="IPR051551">
    <property type="entry name" value="Autotransporter_adhesion"/>
</dbReference>
<evidence type="ECO:0000256" key="2">
    <source>
        <dbReference type="SAM" id="MobiDB-lite"/>
    </source>
</evidence>
<dbReference type="InterPro" id="IPR011050">
    <property type="entry name" value="Pectin_lyase_fold/virulence"/>
</dbReference>
<feature type="domain" description="Autotransporter" evidence="3">
    <location>
        <begin position="655"/>
        <end position="928"/>
    </location>
</feature>
<dbReference type="SUPFAM" id="SSF103515">
    <property type="entry name" value="Autotransporter"/>
    <property type="match status" value="1"/>
</dbReference>
<evidence type="ECO:0000313" key="4">
    <source>
        <dbReference type="EMBL" id="MVX56805.1"/>
    </source>
</evidence>
<dbReference type="InterPro" id="IPR004899">
    <property type="entry name" value="Pertactin_central"/>
</dbReference>
<protein>
    <submittedName>
        <fullName evidence="4">Autotransporter outer membrane beta-barrel domain-containing protein</fullName>
    </submittedName>
</protein>
<accession>A0A6L6YGG6</accession>
<dbReference type="SUPFAM" id="SSF51126">
    <property type="entry name" value="Pectin lyase-like"/>
    <property type="match status" value="1"/>
</dbReference>
<dbReference type="GO" id="GO:0019867">
    <property type="term" value="C:outer membrane"/>
    <property type="evidence" value="ECO:0007669"/>
    <property type="project" value="InterPro"/>
</dbReference>
<dbReference type="EMBL" id="WSRP01000016">
    <property type="protein sequence ID" value="MVX56805.1"/>
    <property type="molecule type" value="Genomic_DNA"/>
</dbReference>